<dbReference type="EMBL" id="VYQF01000003">
    <property type="protein sequence ID" value="KAA9038402.1"/>
    <property type="molecule type" value="Genomic_DNA"/>
</dbReference>
<organism evidence="1 2">
    <name type="scientific">Ginsengibacter hankyongi</name>
    <dbReference type="NCBI Taxonomy" id="2607284"/>
    <lineage>
        <taxon>Bacteria</taxon>
        <taxon>Pseudomonadati</taxon>
        <taxon>Bacteroidota</taxon>
        <taxon>Chitinophagia</taxon>
        <taxon>Chitinophagales</taxon>
        <taxon>Chitinophagaceae</taxon>
        <taxon>Ginsengibacter</taxon>
    </lineage>
</organism>
<proteinExistence type="predicted"/>
<gene>
    <name evidence="1" type="ORF">FW778_12590</name>
</gene>
<evidence type="ECO:0000313" key="2">
    <source>
        <dbReference type="Proteomes" id="UP000326903"/>
    </source>
</evidence>
<reference evidence="1 2" key="1">
    <citation type="submission" date="2019-09" db="EMBL/GenBank/DDBJ databases">
        <title>Draft genome sequence of Ginsengibacter sp. BR5-29.</title>
        <authorList>
            <person name="Im W.-T."/>
        </authorList>
    </citation>
    <scope>NUCLEOTIDE SEQUENCE [LARGE SCALE GENOMIC DNA]</scope>
    <source>
        <strain evidence="1 2">BR5-29</strain>
    </source>
</reference>
<dbReference type="RefSeq" id="WP_150415077.1">
    <property type="nucleotide sequence ID" value="NZ_VYQF01000003.1"/>
</dbReference>
<keyword evidence="2" id="KW-1185">Reference proteome</keyword>
<name>A0A5J5IEZ2_9BACT</name>
<sequence>MLKKNAQYSRKANTWSCTSCQAKVRELKTNDELAIAAEHLYPFVYKKIQEIINHPGLVRMKLITSFRIRE</sequence>
<dbReference type="AlphaFoldDB" id="A0A5J5IEZ2"/>
<dbReference type="Proteomes" id="UP000326903">
    <property type="component" value="Unassembled WGS sequence"/>
</dbReference>
<accession>A0A5J5IEZ2</accession>
<evidence type="ECO:0000313" key="1">
    <source>
        <dbReference type="EMBL" id="KAA9038402.1"/>
    </source>
</evidence>
<comment type="caution">
    <text evidence="1">The sequence shown here is derived from an EMBL/GenBank/DDBJ whole genome shotgun (WGS) entry which is preliminary data.</text>
</comment>
<protein>
    <submittedName>
        <fullName evidence="1">Uncharacterized protein</fullName>
    </submittedName>
</protein>